<reference evidence="2 3" key="1">
    <citation type="journal article" date="2019" name="Genome Biol. Evol.">
        <title>Insights into the evolution of the New World diploid cottons (Gossypium, subgenus Houzingenia) based on genome sequencing.</title>
        <authorList>
            <person name="Grover C.E."/>
            <person name="Arick M.A. 2nd"/>
            <person name="Thrash A."/>
            <person name="Conover J.L."/>
            <person name="Sanders W.S."/>
            <person name="Peterson D.G."/>
            <person name="Frelichowski J.E."/>
            <person name="Scheffler J.A."/>
            <person name="Scheffler B.E."/>
            <person name="Wendel J.F."/>
        </authorList>
    </citation>
    <scope>NUCLEOTIDE SEQUENCE [LARGE SCALE GENOMIC DNA]</scope>
    <source>
        <strain evidence="2">1</strain>
        <tissue evidence="2">Leaf</tissue>
    </source>
</reference>
<dbReference type="Proteomes" id="UP000593576">
    <property type="component" value="Unassembled WGS sequence"/>
</dbReference>
<feature type="region of interest" description="Disordered" evidence="1">
    <location>
        <begin position="60"/>
        <end position="80"/>
    </location>
</feature>
<name>A0A7J9MPJ5_GOSSC</name>
<accession>A0A7J9MPJ5</accession>
<sequence>IYVTKKSIEVGSSHIKACKKSSNARGVVKLYSQINILCNAANDMSQATSVLDSLLEEVPKASPLSGEPEWGFGKGPDFLK</sequence>
<keyword evidence="3" id="KW-1185">Reference proteome</keyword>
<protein>
    <submittedName>
        <fullName evidence="2">Uncharacterized protein</fullName>
    </submittedName>
</protein>
<gene>
    <name evidence="2" type="ORF">Goshw_026014</name>
</gene>
<organism evidence="2 3">
    <name type="scientific">Gossypium schwendimanii</name>
    <name type="common">Cotton</name>
    <dbReference type="NCBI Taxonomy" id="34291"/>
    <lineage>
        <taxon>Eukaryota</taxon>
        <taxon>Viridiplantae</taxon>
        <taxon>Streptophyta</taxon>
        <taxon>Embryophyta</taxon>
        <taxon>Tracheophyta</taxon>
        <taxon>Spermatophyta</taxon>
        <taxon>Magnoliopsida</taxon>
        <taxon>eudicotyledons</taxon>
        <taxon>Gunneridae</taxon>
        <taxon>Pentapetalae</taxon>
        <taxon>rosids</taxon>
        <taxon>malvids</taxon>
        <taxon>Malvales</taxon>
        <taxon>Malvaceae</taxon>
        <taxon>Malvoideae</taxon>
        <taxon>Gossypium</taxon>
    </lineage>
</organism>
<dbReference type="EMBL" id="JABFAF010000012">
    <property type="protein sequence ID" value="MBA0873053.1"/>
    <property type="molecule type" value="Genomic_DNA"/>
</dbReference>
<evidence type="ECO:0000256" key="1">
    <source>
        <dbReference type="SAM" id="MobiDB-lite"/>
    </source>
</evidence>
<feature type="non-terminal residue" evidence="2">
    <location>
        <position position="1"/>
    </location>
</feature>
<proteinExistence type="predicted"/>
<evidence type="ECO:0000313" key="3">
    <source>
        <dbReference type="Proteomes" id="UP000593576"/>
    </source>
</evidence>
<comment type="caution">
    <text evidence="2">The sequence shown here is derived from an EMBL/GenBank/DDBJ whole genome shotgun (WGS) entry which is preliminary data.</text>
</comment>
<evidence type="ECO:0000313" key="2">
    <source>
        <dbReference type="EMBL" id="MBA0873053.1"/>
    </source>
</evidence>
<dbReference type="AlphaFoldDB" id="A0A7J9MPJ5"/>